<dbReference type="EMBL" id="AZQQ01000100">
    <property type="protein sequence ID" value="KDD66175.1"/>
    <property type="molecule type" value="Genomic_DNA"/>
</dbReference>
<organism evidence="1 2">
    <name type="scientific">Pseudomonas mandelii PD30</name>
    <dbReference type="NCBI Taxonomy" id="1419583"/>
    <lineage>
        <taxon>Bacteria</taxon>
        <taxon>Pseudomonadati</taxon>
        <taxon>Pseudomonadota</taxon>
        <taxon>Gammaproteobacteria</taxon>
        <taxon>Pseudomonadales</taxon>
        <taxon>Pseudomonadaceae</taxon>
        <taxon>Pseudomonas</taxon>
    </lineage>
</organism>
<reference evidence="1 2" key="1">
    <citation type="submission" date="2013-12" db="EMBL/GenBank/DDBJ databases">
        <authorList>
            <person name="Formusa P.A."/>
            <person name="Habash M."/>
            <person name="Lee H."/>
            <person name="Trevors J.T."/>
        </authorList>
    </citation>
    <scope>NUCLEOTIDE SEQUENCE [LARGE SCALE GENOMIC DNA]</scope>
    <source>
        <strain evidence="1 2">PD30</strain>
    </source>
</reference>
<evidence type="ECO:0000313" key="2">
    <source>
        <dbReference type="Proteomes" id="UP000026739"/>
    </source>
</evidence>
<name>A0A059KWI1_9PSED</name>
<accession>A0A059KWI1</accession>
<evidence type="ECO:0000313" key="1">
    <source>
        <dbReference type="EMBL" id="KDD66175.1"/>
    </source>
</evidence>
<protein>
    <submittedName>
        <fullName evidence="1">Uncharacterized protein</fullName>
    </submittedName>
</protein>
<sequence>MTMPNERTRALIQTRDFLAELAEDSALSASMRRQARQLLRHYPHANEILRAGQLEERRVDRLTEPFLSASID</sequence>
<dbReference type="AlphaFoldDB" id="A0A059KWI1"/>
<proteinExistence type="predicted"/>
<comment type="caution">
    <text evidence="1">The sequence shown here is derived from an EMBL/GenBank/DDBJ whole genome shotgun (WGS) entry which is preliminary data.</text>
</comment>
<dbReference type="eggNOG" id="ENOG5031UI0">
    <property type="taxonomic scope" value="Bacteria"/>
</dbReference>
<dbReference type="InterPro" id="IPR049723">
    <property type="entry name" value="BPSL0761-like"/>
</dbReference>
<gene>
    <name evidence="1" type="ORF">V466_25675</name>
</gene>
<dbReference type="RefSeq" id="WP_033060903.1">
    <property type="nucleotide sequence ID" value="NZ_AZQQ01000100.1"/>
</dbReference>
<dbReference type="Proteomes" id="UP000026739">
    <property type="component" value="Unassembled WGS sequence"/>
</dbReference>
<dbReference type="NCBIfam" id="NF041728">
    <property type="entry name" value="BPSL0761_fam"/>
    <property type="match status" value="1"/>
</dbReference>